<accession>A0ABY5IR76</accession>
<name>A0ABY5IR76_9FLAO</name>
<sequence>MPENLIKRLGTPEIVGKIDVTVIKTKYEALLNHFEDSTILLDHLAYFGEAIFKNGIVAFVNPTDYEDLLNGFPKLRQQSIMPFAKTAMGNFYLIGEVDDEICLAFYNIHTEEYSYVDYEFSLFFQTLFANKLHMENEAYGHFEFPAVEQFGAVALDECLAFVPALVLDGEENINNIQKVNLKEQLRLLAQAFS</sequence>
<evidence type="ECO:0000313" key="2">
    <source>
        <dbReference type="EMBL" id="UUC43941.1"/>
    </source>
</evidence>
<reference evidence="2" key="1">
    <citation type="submission" date="2022-07" db="EMBL/GenBank/DDBJ databases">
        <title>Isolation, identification, and degradation of a PFOSA degrading strain from sewage treatment plant.</title>
        <authorList>
            <person name="Zhang L."/>
            <person name="Huo Y."/>
        </authorList>
    </citation>
    <scope>NUCLEOTIDE SEQUENCE</scope>
    <source>
        <strain evidence="2">C1</strain>
    </source>
</reference>
<dbReference type="Proteomes" id="UP001059844">
    <property type="component" value="Chromosome"/>
</dbReference>
<feature type="domain" description="T6SS immunity protein Tdi1 C-terminal" evidence="1">
    <location>
        <begin position="119"/>
        <end position="190"/>
    </location>
</feature>
<protein>
    <submittedName>
        <fullName evidence="2">DUF1851 domain-containing protein</fullName>
    </submittedName>
</protein>
<proteinExistence type="predicted"/>
<organism evidence="2 3">
    <name type="scientific">Flavobacterium cerinum</name>
    <dbReference type="NCBI Taxonomy" id="2502784"/>
    <lineage>
        <taxon>Bacteria</taxon>
        <taxon>Pseudomonadati</taxon>
        <taxon>Bacteroidota</taxon>
        <taxon>Flavobacteriia</taxon>
        <taxon>Flavobacteriales</taxon>
        <taxon>Flavobacteriaceae</taxon>
        <taxon>Flavobacterium</taxon>
    </lineage>
</organism>
<dbReference type="Pfam" id="PF08906">
    <property type="entry name" value="T6SS_Tdi1_C"/>
    <property type="match status" value="1"/>
</dbReference>
<dbReference type="InterPro" id="IPR015002">
    <property type="entry name" value="T6SS_Tdi1_C"/>
</dbReference>
<evidence type="ECO:0000259" key="1">
    <source>
        <dbReference type="Pfam" id="PF08906"/>
    </source>
</evidence>
<dbReference type="EMBL" id="CP101751">
    <property type="protein sequence ID" value="UUC43941.1"/>
    <property type="molecule type" value="Genomic_DNA"/>
</dbReference>
<gene>
    <name evidence="2" type="ORF">NOX80_09870</name>
</gene>
<dbReference type="RefSeq" id="WP_256549610.1">
    <property type="nucleotide sequence ID" value="NZ_CP101751.1"/>
</dbReference>
<evidence type="ECO:0000313" key="3">
    <source>
        <dbReference type="Proteomes" id="UP001059844"/>
    </source>
</evidence>
<keyword evidence="3" id="KW-1185">Reference proteome</keyword>